<dbReference type="AlphaFoldDB" id="A0A1E3LR53"/>
<comment type="caution">
    <text evidence="2">The sequence shown here is derived from an EMBL/GenBank/DDBJ whole genome shotgun (WGS) entry which is preliminary data.</text>
</comment>
<feature type="region of interest" description="Disordered" evidence="1">
    <location>
        <begin position="33"/>
        <end position="71"/>
    </location>
</feature>
<evidence type="ECO:0000256" key="1">
    <source>
        <dbReference type="SAM" id="MobiDB-lite"/>
    </source>
</evidence>
<protein>
    <submittedName>
        <fullName evidence="2">Uncharacterized protein</fullName>
    </submittedName>
</protein>
<reference evidence="2 3" key="1">
    <citation type="submission" date="2016-08" db="EMBL/GenBank/DDBJ databases">
        <title>Draft genome of the agarase producing Sphingomonas sp. MCT13.</title>
        <authorList>
            <person name="D'Andrea M.M."/>
            <person name="Rossolini G.M."/>
            <person name="Thaller M.C."/>
        </authorList>
    </citation>
    <scope>NUCLEOTIDE SEQUENCE [LARGE SCALE GENOMIC DNA]</scope>
    <source>
        <strain evidence="2 3">MCT13</strain>
    </source>
</reference>
<sequence>MADEAAHRIRSAAMLDIAGLDAFARSGRVESVESYPTRLSGRETGICSPRHPSLWGKRAEAPRRSLSGGLL</sequence>
<organism evidence="2 3">
    <name type="scientific">Sphingomonas turrisvirgatae</name>
    <dbReference type="NCBI Taxonomy" id="1888892"/>
    <lineage>
        <taxon>Bacteria</taxon>
        <taxon>Pseudomonadati</taxon>
        <taxon>Pseudomonadota</taxon>
        <taxon>Alphaproteobacteria</taxon>
        <taxon>Sphingomonadales</taxon>
        <taxon>Sphingomonadaceae</taxon>
        <taxon>Sphingomonas</taxon>
    </lineage>
</organism>
<evidence type="ECO:0000313" key="2">
    <source>
        <dbReference type="EMBL" id="ODP36251.1"/>
    </source>
</evidence>
<keyword evidence="3" id="KW-1185">Reference proteome</keyword>
<evidence type="ECO:0000313" key="3">
    <source>
        <dbReference type="Proteomes" id="UP000094487"/>
    </source>
</evidence>
<dbReference type="EMBL" id="MDDS01000079">
    <property type="protein sequence ID" value="ODP36251.1"/>
    <property type="molecule type" value="Genomic_DNA"/>
</dbReference>
<dbReference type="Proteomes" id="UP000094487">
    <property type="component" value="Unassembled WGS sequence"/>
</dbReference>
<gene>
    <name evidence="2" type="ORF">BFL28_19935</name>
</gene>
<accession>A0A1E3LR53</accession>
<name>A0A1E3LR53_9SPHN</name>
<proteinExistence type="predicted"/>